<feature type="transmembrane region" description="Helical" evidence="1">
    <location>
        <begin position="450"/>
        <end position="466"/>
    </location>
</feature>
<dbReference type="STRING" id="632955.GCA_000829675_01400"/>
<dbReference type="PROSITE" id="PS51257">
    <property type="entry name" value="PROKAR_LIPOPROTEIN"/>
    <property type="match status" value="1"/>
</dbReference>
<dbReference type="HOGENOM" id="CLU_025664_2_0_6"/>
<feature type="transmembrane region" description="Helical" evidence="1">
    <location>
        <begin position="198"/>
        <end position="223"/>
    </location>
</feature>
<reference evidence="2 3" key="1">
    <citation type="submission" date="2013-06" db="EMBL/GenBank/DDBJ databases">
        <title>The Genome Sequence of Acinetobacter rudis CIP 110305.</title>
        <authorList>
            <consortium name="The Broad Institute Genome Sequencing Platform"/>
            <consortium name="The Broad Institute Genome Sequencing Center for Infectious Disease"/>
            <person name="Cerqueira G."/>
            <person name="Feldgarden M."/>
            <person name="Courvalin P."/>
            <person name="Perichon B."/>
            <person name="Grillot-Courvalin C."/>
            <person name="Clermont D."/>
            <person name="Rocha E."/>
            <person name="Yoon E.-J."/>
            <person name="Nemec A."/>
            <person name="Young S.K."/>
            <person name="Zeng Q."/>
            <person name="Gargeya S."/>
            <person name="Fitzgerald M."/>
            <person name="Abouelleil A."/>
            <person name="Alvarado L."/>
            <person name="Berlin A.M."/>
            <person name="Chapman S.B."/>
            <person name="Dewar J."/>
            <person name="Goldberg J."/>
            <person name="Griggs A."/>
            <person name="Gujja S."/>
            <person name="Hansen M."/>
            <person name="Howarth C."/>
            <person name="Imamovic A."/>
            <person name="Larimer J."/>
            <person name="McCowan C."/>
            <person name="Murphy C."/>
            <person name="Pearson M."/>
            <person name="Priest M."/>
            <person name="Roberts A."/>
            <person name="Saif S."/>
            <person name="Shea T."/>
            <person name="Sykes S."/>
            <person name="Wortman J."/>
            <person name="Nusbaum C."/>
            <person name="Birren B."/>
        </authorList>
    </citation>
    <scope>NUCLEOTIDE SEQUENCE [LARGE SCALE GENOMIC DNA]</scope>
    <source>
        <strain evidence="2 3">CIP 110305</strain>
    </source>
</reference>
<dbReference type="Pfam" id="PF03929">
    <property type="entry name" value="PepSY_TM"/>
    <property type="match status" value="1"/>
</dbReference>
<dbReference type="PANTHER" id="PTHR34219">
    <property type="entry name" value="IRON-REGULATED INNER MEMBRANE PROTEIN-RELATED"/>
    <property type="match status" value="1"/>
</dbReference>
<feature type="transmembrane region" description="Helical" evidence="1">
    <location>
        <begin position="20"/>
        <end position="41"/>
    </location>
</feature>
<gene>
    <name evidence="2" type="ORF">F945_00766</name>
</gene>
<protein>
    <recommendedName>
        <fullName evidence="4">PepSY domain-containing protein</fullName>
    </recommendedName>
</protein>
<keyword evidence="1" id="KW-0472">Membrane</keyword>
<accession>S3NNE7</accession>
<keyword evidence="1" id="KW-1133">Transmembrane helix</keyword>
<evidence type="ECO:0000313" key="2">
    <source>
        <dbReference type="EMBL" id="EPF79878.1"/>
    </source>
</evidence>
<name>S3NNE7_9GAMM</name>
<dbReference type="Proteomes" id="UP000014568">
    <property type="component" value="Unassembled WGS sequence"/>
</dbReference>
<dbReference type="OrthoDB" id="9776609at2"/>
<feature type="transmembrane region" description="Helical" evidence="1">
    <location>
        <begin position="478"/>
        <end position="503"/>
    </location>
</feature>
<dbReference type="EMBL" id="ATGI01000006">
    <property type="protein sequence ID" value="EPF79878.1"/>
    <property type="molecule type" value="Genomic_DNA"/>
</dbReference>
<feature type="transmembrane region" description="Helical" evidence="1">
    <location>
        <begin position="153"/>
        <end position="177"/>
    </location>
</feature>
<proteinExistence type="predicted"/>
<sequence>MRIDGKTETPRQSMSWLHGWLGILAGCLLYVIFFTGSLSFYQKQLNLWLQPELHQSLLNSTQQQQLNFALAQLNKTDPQASSWQIMLPNTAQPTINVSSLAHGELPTRHEKPKQTLLDATTGQVLTPRNTAGSEFISVLHFQLYGLPHVLGRWIVGLATLLMLVALMSGIVIHKKIFKEFFVFRRGKGLRSWLDGHNLAAVYSVPFQLMISFSGLLLLAYTLMPWAIDQVYPQGKSAFVAALQQEQLGQQQTTKLTLQPQHKALDDLSVKSQLEFKHMPDLTMLLTQVQQQWPDNPVAAVLIKNPNTAQAQIEFRARYSEDLFKLKSVPSLKFNAITGTALPTTEMHTPVAASIYNFMLALHRASGSDAALRALLFFSGLMGLLMIVSGQVLWVVKKQGMSKAQNNNYGLRLMQCCNVAVILGLILACVGYLYAARLIPSQVTERRELEIQIFFIVWLLSFIHAAFRKHRQAWLEQLVLLAVLLGLLPVLNALSGGMPLWLSLSLGQSAVAGIDLAAMVFAIIIIFIFYHLKRHQGQPRSKAKARVTTTDAREQR</sequence>
<feature type="transmembrane region" description="Helical" evidence="1">
    <location>
        <begin position="509"/>
        <end position="531"/>
    </location>
</feature>
<keyword evidence="3" id="KW-1185">Reference proteome</keyword>
<dbReference type="PATRIC" id="fig|421052.3.peg.757"/>
<comment type="caution">
    <text evidence="2">The sequence shown here is derived from an EMBL/GenBank/DDBJ whole genome shotgun (WGS) entry which is preliminary data.</text>
</comment>
<evidence type="ECO:0000256" key="1">
    <source>
        <dbReference type="SAM" id="Phobius"/>
    </source>
</evidence>
<evidence type="ECO:0008006" key="4">
    <source>
        <dbReference type="Google" id="ProtNLM"/>
    </source>
</evidence>
<feature type="transmembrane region" description="Helical" evidence="1">
    <location>
        <begin position="373"/>
        <end position="395"/>
    </location>
</feature>
<dbReference type="InterPro" id="IPR005625">
    <property type="entry name" value="PepSY-ass_TM"/>
</dbReference>
<evidence type="ECO:0000313" key="3">
    <source>
        <dbReference type="Proteomes" id="UP000014568"/>
    </source>
</evidence>
<dbReference type="eggNOG" id="COG3182">
    <property type="taxonomic scope" value="Bacteria"/>
</dbReference>
<dbReference type="RefSeq" id="WP_016655196.1">
    <property type="nucleotide sequence ID" value="NZ_KE340351.1"/>
</dbReference>
<feature type="transmembrane region" description="Helical" evidence="1">
    <location>
        <begin position="416"/>
        <end position="438"/>
    </location>
</feature>
<keyword evidence="1" id="KW-0812">Transmembrane</keyword>
<organism evidence="2 3">
    <name type="scientific">Acinetobacter rudis CIP 110305</name>
    <dbReference type="NCBI Taxonomy" id="421052"/>
    <lineage>
        <taxon>Bacteria</taxon>
        <taxon>Pseudomonadati</taxon>
        <taxon>Pseudomonadota</taxon>
        <taxon>Gammaproteobacteria</taxon>
        <taxon>Moraxellales</taxon>
        <taxon>Moraxellaceae</taxon>
        <taxon>Acinetobacter</taxon>
    </lineage>
</organism>
<dbReference type="PANTHER" id="PTHR34219:SF4">
    <property type="entry name" value="PEPSY DOMAIN-CONTAINING PROTEIN"/>
    <property type="match status" value="1"/>
</dbReference>
<dbReference type="AlphaFoldDB" id="S3NNE7"/>